<evidence type="ECO:0000256" key="1">
    <source>
        <dbReference type="ARBA" id="ARBA00022723"/>
    </source>
</evidence>
<dbReference type="GO" id="GO:0016491">
    <property type="term" value="F:oxidoreductase activity"/>
    <property type="evidence" value="ECO:0007669"/>
    <property type="project" value="UniProtKB-KW"/>
</dbReference>
<feature type="domain" description="Plastocyanin-like" evidence="4">
    <location>
        <begin position="373"/>
        <end position="487"/>
    </location>
</feature>
<dbReference type="PANTHER" id="PTHR11709">
    <property type="entry name" value="MULTI-COPPER OXIDASE"/>
    <property type="match status" value="1"/>
</dbReference>
<protein>
    <submittedName>
        <fullName evidence="6">Multicopper oxidase</fullName>
    </submittedName>
</protein>
<dbReference type="AlphaFoldDB" id="A6FZ83"/>
<keyword evidence="1" id="KW-0479">Metal-binding</keyword>
<dbReference type="InterPro" id="IPR011707">
    <property type="entry name" value="Cu-oxidase-like_N"/>
</dbReference>
<keyword evidence="2" id="KW-0560">Oxidoreductase</keyword>
<dbReference type="InterPro" id="IPR002355">
    <property type="entry name" value="Cu_oxidase_Cu_BS"/>
</dbReference>
<reference evidence="6 7" key="1">
    <citation type="submission" date="2007-06" db="EMBL/GenBank/DDBJ databases">
        <authorList>
            <person name="Shimkets L."/>
            <person name="Ferriera S."/>
            <person name="Johnson J."/>
            <person name="Kravitz S."/>
            <person name="Beeson K."/>
            <person name="Sutton G."/>
            <person name="Rogers Y.-H."/>
            <person name="Friedman R."/>
            <person name="Frazier M."/>
            <person name="Venter J.C."/>
        </authorList>
    </citation>
    <scope>NUCLEOTIDE SEQUENCE [LARGE SCALE GENOMIC DNA]</scope>
    <source>
        <strain evidence="6 7">SIR-1</strain>
    </source>
</reference>
<dbReference type="Pfam" id="PF07732">
    <property type="entry name" value="Cu-oxidase_3"/>
    <property type="match status" value="1"/>
</dbReference>
<dbReference type="InterPro" id="IPR011706">
    <property type="entry name" value="Cu-oxidase_C"/>
</dbReference>
<sequence length="488" mass="52315">MAAAVLVFACGGDDATPSTDEVGEAAETGADAETETGTESETDTEPEPDLPTEPERGSLFSPAEAVDLDPAPDVVHVELTAAPHSFEIAGEMVDGWAYNGQVPGPTIRMRRGDALVVDFHNDLEDPTTVHWHGLHVPFEMDGVTWQGAPVEPGGDFVYTFTLDQAGTYWYHPHVDTERQADLGLYGVLIVEDPDEPVADRELVVVFDSWGEHDADSEAGGHHGLDGADLTWTTNGLIDPLFEANAGESIRLRAVNVANAGYVDLTWTTGGEPGVRQIASDQGLLPELVEAPSVVLAPSDRADFEWLVGPDFAGLEVLNQPYSLLGAPSQGEPLRLFEVELAEGGTGEPAPGPLAWPFDGLEPTPDPGAGVTDVLYAFHGDPHTGDWTINGELFPDITIESLSLGAWSVVELRNVSQAAHPFHLHGHAFEVLSVDGEPPPWRIVEDTFDVPPYATARLGLLPDNPGDWMAHCHILPHVEGGMMTVLRVE</sequence>
<proteinExistence type="predicted"/>
<dbReference type="CDD" id="cd13861">
    <property type="entry name" value="CuRO_1_CumA_like"/>
    <property type="match status" value="1"/>
</dbReference>
<feature type="region of interest" description="Disordered" evidence="3">
    <location>
        <begin position="9"/>
        <end position="58"/>
    </location>
</feature>
<dbReference type="Pfam" id="PF07731">
    <property type="entry name" value="Cu-oxidase_2"/>
    <property type="match status" value="1"/>
</dbReference>
<dbReference type="Proteomes" id="UP000005801">
    <property type="component" value="Unassembled WGS sequence"/>
</dbReference>
<evidence type="ECO:0000256" key="3">
    <source>
        <dbReference type="SAM" id="MobiDB-lite"/>
    </source>
</evidence>
<feature type="domain" description="Plastocyanin-like" evidence="5">
    <location>
        <begin position="88"/>
        <end position="194"/>
    </location>
</feature>
<evidence type="ECO:0000256" key="2">
    <source>
        <dbReference type="ARBA" id="ARBA00023002"/>
    </source>
</evidence>
<feature type="compositionally biased region" description="Acidic residues" evidence="3">
    <location>
        <begin position="30"/>
        <end position="52"/>
    </location>
</feature>
<dbReference type="InterPro" id="IPR045087">
    <property type="entry name" value="Cu-oxidase_fam"/>
</dbReference>
<keyword evidence="7" id="KW-1185">Reference proteome</keyword>
<evidence type="ECO:0000313" key="6">
    <source>
        <dbReference type="EMBL" id="EDM80967.1"/>
    </source>
</evidence>
<dbReference type="STRING" id="391625.PPSIR1_25346"/>
<organism evidence="6 7">
    <name type="scientific">Plesiocystis pacifica SIR-1</name>
    <dbReference type="NCBI Taxonomy" id="391625"/>
    <lineage>
        <taxon>Bacteria</taxon>
        <taxon>Pseudomonadati</taxon>
        <taxon>Myxococcota</taxon>
        <taxon>Polyangia</taxon>
        <taxon>Nannocystales</taxon>
        <taxon>Nannocystaceae</taxon>
        <taxon>Plesiocystis</taxon>
    </lineage>
</organism>
<evidence type="ECO:0000259" key="5">
    <source>
        <dbReference type="Pfam" id="PF07732"/>
    </source>
</evidence>
<evidence type="ECO:0000259" key="4">
    <source>
        <dbReference type="Pfam" id="PF07731"/>
    </source>
</evidence>
<comment type="caution">
    <text evidence="6">The sequence shown here is derived from an EMBL/GenBank/DDBJ whole genome shotgun (WGS) entry which is preliminary data.</text>
</comment>
<dbReference type="SUPFAM" id="SSF49503">
    <property type="entry name" value="Cupredoxins"/>
    <property type="match status" value="3"/>
</dbReference>
<gene>
    <name evidence="6" type="ORF">PPSIR1_25346</name>
</gene>
<dbReference type="InterPro" id="IPR008972">
    <property type="entry name" value="Cupredoxin"/>
</dbReference>
<dbReference type="PROSITE" id="PS00080">
    <property type="entry name" value="MULTICOPPER_OXIDASE2"/>
    <property type="match status" value="1"/>
</dbReference>
<accession>A6FZ83</accession>
<dbReference type="eggNOG" id="COG2132">
    <property type="taxonomic scope" value="Bacteria"/>
</dbReference>
<dbReference type="Gene3D" id="2.60.40.420">
    <property type="entry name" value="Cupredoxins - blue copper proteins"/>
    <property type="match status" value="3"/>
</dbReference>
<evidence type="ECO:0000313" key="7">
    <source>
        <dbReference type="Proteomes" id="UP000005801"/>
    </source>
</evidence>
<dbReference type="EMBL" id="ABCS01000006">
    <property type="protein sequence ID" value="EDM80967.1"/>
    <property type="molecule type" value="Genomic_DNA"/>
</dbReference>
<name>A6FZ83_9BACT</name>
<dbReference type="GO" id="GO:0005507">
    <property type="term" value="F:copper ion binding"/>
    <property type="evidence" value="ECO:0007669"/>
    <property type="project" value="InterPro"/>
</dbReference>
<dbReference type="PANTHER" id="PTHR11709:SF2">
    <property type="entry name" value="MULTICOPPER OXIDASE LPR1"/>
    <property type="match status" value="1"/>
</dbReference>